<gene>
    <name evidence="2" type="ORF">C8A04DRAFT_39071</name>
</gene>
<dbReference type="AlphaFoldDB" id="A0AAN6UYM0"/>
<evidence type="ECO:0000313" key="2">
    <source>
        <dbReference type="EMBL" id="KAK4141460.1"/>
    </source>
</evidence>
<dbReference type="PANTHER" id="PTHR40069:SF1">
    <property type="entry name" value="YWBE PROTEIN"/>
    <property type="match status" value="1"/>
</dbReference>
<feature type="region of interest" description="Disordered" evidence="1">
    <location>
        <begin position="61"/>
        <end position="167"/>
    </location>
</feature>
<dbReference type="EMBL" id="MU853611">
    <property type="protein sequence ID" value="KAK4141460.1"/>
    <property type="molecule type" value="Genomic_DNA"/>
</dbReference>
<dbReference type="GeneID" id="87821064"/>
<keyword evidence="3" id="KW-1185">Reference proteome</keyword>
<name>A0AAN6UYM0_9PEZI</name>
<proteinExistence type="predicted"/>
<reference evidence="2" key="2">
    <citation type="submission" date="2023-05" db="EMBL/GenBank/DDBJ databases">
        <authorList>
            <consortium name="Lawrence Berkeley National Laboratory"/>
            <person name="Steindorff A."/>
            <person name="Hensen N."/>
            <person name="Bonometti L."/>
            <person name="Westerberg I."/>
            <person name="Brannstrom I.O."/>
            <person name="Guillou S."/>
            <person name="Cros-Aarteil S."/>
            <person name="Calhoun S."/>
            <person name="Haridas S."/>
            <person name="Kuo A."/>
            <person name="Mondo S."/>
            <person name="Pangilinan J."/>
            <person name="Riley R."/>
            <person name="Labutti K."/>
            <person name="Andreopoulos B."/>
            <person name="Lipzen A."/>
            <person name="Chen C."/>
            <person name="Yanf M."/>
            <person name="Daum C."/>
            <person name="Ng V."/>
            <person name="Clum A."/>
            <person name="Ohm R."/>
            <person name="Martin F."/>
            <person name="Silar P."/>
            <person name="Natvig D."/>
            <person name="Lalanne C."/>
            <person name="Gautier V."/>
            <person name="Ament-Velasquez S.L."/>
            <person name="Kruys A."/>
            <person name="Hutchinson M.I."/>
            <person name="Powell A.J."/>
            <person name="Barry K."/>
            <person name="Miller A.N."/>
            <person name="Grigoriev I.V."/>
            <person name="Debuchy R."/>
            <person name="Gladieux P."/>
            <person name="Thoren M.H."/>
            <person name="Johannesson H."/>
        </authorList>
    </citation>
    <scope>NUCLEOTIDE SEQUENCE</scope>
    <source>
        <strain evidence="2">CBS 141.50</strain>
    </source>
</reference>
<accession>A0AAN6UYM0</accession>
<dbReference type="Proteomes" id="UP001302676">
    <property type="component" value="Unassembled WGS sequence"/>
</dbReference>
<comment type="caution">
    <text evidence="2">The sequence shown here is derived from an EMBL/GenBank/DDBJ whole genome shotgun (WGS) entry which is preliminary data.</text>
</comment>
<feature type="compositionally biased region" description="Polar residues" evidence="1">
    <location>
        <begin position="69"/>
        <end position="87"/>
    </location>
</feature>
<dbReference type="InterPro" id="IPR019240">
    <property type="entry name" value="DUF2196"/>
</dbReference>
<dbReference type="RefSeq" id="XP_062634831.1">
    <property type="nucleotide sequence ID" value="XM_062784451.1"/>
</dbReference>
<evidence type="ECO:0008006" key="4">
    <source>
        <dbReference type="Google" id="ProtNLM"/>
    </source>
</evidence>
<protein>
    <recommendedName>
        <fullName evidence="4">UBZ4-type domain-containing protein</fullName>
    </recommendedName>
</protein>
<dbReference type="Pfam" id="PF09962">
    <property type="entry name" value="DUF2196"/>
    <property type="match status" value="1"/>
</dbReference>
<dbReference type="PANTHER" id="PTHR40069">
    <property type="entry name" value="YWBE PROTEIN"/>
    <property type="match status" value="1"/>
</dbReference>
<evidence type="ECO:0000313" key="3">
    <source>
        <dbReference type="Proteomes" id="UP001302676"/>
    </source>
</evidence>
<organism evidence="2 3">
    <name type="scientific">Dichotomopilus funicola</name>
    <dbReference type="NCBI Taxonomy" id="1934379"/>
    <lineage>
        <taxon>Eukaryota</taxon>
        <taxon>Fungi</taxon>
        <taxon>Dikarya</taxon>
        <taxon>Ascomycota</taxon>
        <taxon>Pezizomycotina</taxon>
        <taxon>Sordariomycetes</taxon>
        <taxon>Sordariomycetidae</taxon>
        <taxon>Sordariales</taxon>
        <taxon>Chaetomiaceae</taxon>
        <taxon>Dichotomopilus</taxon>
    </lineage>
</organism>
<evidence type="ECO:0000256" key="1">
    <source>
        <dbReference type="SAM" id="MobiDB-lite"/>
    </source>
</evidence>
<dbReference type="NCBIfam" id="TIGR03833">
    <property type="entry name" value="YwbE family protein"/>
    <property type="match status" value="1"/>
</dbReference>
<reference evidence="2" key="1">
    <citation type="journal article" date="2023" name="Mol. Phylogenet. Evol.">
        <title>Genome-scale phylogeny and comparative genomics of the fungal order Sordariales.</title>
        <authorList>
            <person name="Hensen N."/>
            <person name="Bonometti L."/>
            <person name="Westerberg I."/>
            <person name="Brannstrom I.O."/>
            <person name="Guillou S."/>
            <person name="Cros-Aarteil S."/>
            <person name="Calhoun S."/>
            <person name="Haridas S."/>
            <person name="Kuo A."/>
            <person name="Mondo S."/>
            <person name="Pangilinan J."/>
            <person name="Riley R."/>
            <person name="LaButti K."/>
            <person name="Andreopoulos B."/>
            <person name="Lipzen A."/>
            <person name="Chen C."/>
            <person name="Yan M."/>
            <person name="Daum C."/>
            <person name="Ng V."/>
            <person name="Clum A."/>
            <person name="Steindorff A."/>
            <person name="Ohm R.A."/>
            <person name="Martin F."/>
            <person name="Silar P."/>
            <person name="Natvig D.O."/>
            <person name="Lalanne C."/>
            <person name="Gautier V."/>
            <person name="Ament-Velasquez S.L."/>
            <person name="Kruys A."/>
            <person name="Hutchinson M.I."/>
            <person name="Powell A.J."/>
            <person name="Barry K."/>
            <person name="Miller A.N."/>
            <person name="Grigoriev I.V."/>
            <person name="Debuchy R."/>
            <person name="Gladieux P."/>
            <person name="Hiltunen Thoren M."/>
            <person name="Johannesson H."/>
        </authorList>
    </citation>
    <scope>NUCLEOTIDE SEQUENCE</scope>
    <source>
        <strain evidence="2">CBS 141.50</strain>
    </source>
</reference>
<sequence>MPQVPSTSDVTPGAFVNIILKADQPTGRTVQGTVSQLLTRGNHPRGIKVRLSDGRVGRVQSLADGVSHQGYTKNTDAEDTTQATSRSAAAPQYVDARYDQEQPSSSQPIGLEAYIKPAKKRGKGENKPSDAAEATTVSFSSPPQMPDLSEEQSREKTDTTCPVCGDFRGDEAALTHHVQSHFDD</sequence>